<evidence type="ECO:0000313" key="9">
    <source>
        <dbReference type="Proteomes" id="UP000677054"/>
    </source>
</evidence>
<keyword evidence="2" id="KW-0813">Transport</keyword>
<keyword evidence="3 7" id="KW-0812">Transmembrane</keyword>
<keyword evidence="4" id="KW-0769">Symport</keyword>
<dbReference type="Gene3D" id="1.20.1250.20">
    <property type="entry name" value="MFS general substrate transporter like domains"/>
    <property type="match status" value="2"/>
</dbReference>
<dbReference type="PANTHER" id="PTHR11662:SF399">
    <property type="entry name" value="FI19708P1-RELATED"/>
    <property type="match status" value="1"/>
</dbReference>
<dbReference type="GO" id="GO:0006820">
    <property type="term" value="P:monoatomic anion transport"/>
    <property type="evidence" value="ECO:0007669"/>
    <property type="project" value="TreeGrafter"/>
</dbReference>
<dbReference type="SUPFAM" id="SSF103473">
    <property type="entry name" value="MFS general substrate transporter"/>
    <property type="match status" value="1"/>
</dbReference>
<dbReference type="EMBL" id="LR899627">
    <property type="protein sequence ID" value="CAD7241221.1"/>
    <property type="molecule type" value="Genomic_DNA"/>
</dbReference>
<keyword evidence="9" id="KW-1185">Reference proteome</keyword>
<evidence type="ECO:0008006" key="10">
    <source>
        <dbReference type="Google" id="ProtNLM"/>
    </source>
</evidence>
<dbReference type="GO" id="GO:0015293">
    <property type="term" value="F:symporter activity"/>
    <property type="evidence" value="ECO:0007669"/>
    <property type="project" value="UniProtKB-KW"/>
</dbReference>
<dbReference type="AlphaFoldDB" id="A0A7R8X7P3"/>
<reference evidence="8" key="1">
    <citation type="submission" date="2020-11" db="EMBL/GenBank/DDBJ databases">
        <authorList>
            <person name="Tran Van P."/>
        </authorList>
    </citation>
    <scope>NUCLEOTIDE SEQUENCE</scope>
</reference>
<feature type="transmembrane region" description="Helical" evidence="7">
    <location>
        <begin position="144"/>
        <end position="161"/>
    </location>
</feature>
<dbReference type="InterPro" id="IPR011701">
    <property type="entry name" value="MFS"/>
</dbReference>
<name>A0A7R8X7P3_9CRUS</name>
<accession>A0A7R8X7P3</accession>
<dbReference type="Proteomes" id="UP000677054">
    <property type="component" value="Unassembled WGS sequence"/>
</dbReference>
<evidence type="ECO:0000256" key="3">
    <source>
        <dbReference type="ARBA" id="ARBA00022692"/>
    </source>
</evidence>
<evidence type="ECO:0000256" key="5">
    <source>
        <dbReference type="ARBA" id="ARBA00022989"/>
    </source>
</evidence>
<feature type="transmembrane region" description="Helical" evidence="7">
    <location>
        <begin position="348"/>
        <end position="367"/>
    </location>
</feature>
<gene>
    <name evidence="8" type="ORF">DSTB1V02_LOCUS1221</name>
</gene>
<feature type="transmembrane region" description="Helical" evidence="7">
    <location>
        <begin position="273"/>
        <end position="294"/>
    </location>
</feature>
<evidence type="ECO:0000256" key="7">
    <source>
        <dbReference type="SAM" id="Phobius"/>
    </source>
</evidence>
<feature type="transmembrane region" description="Helical" evidence="7">
    <location>
        <begin position="21"/>
        <end position="41"/>
    </location>
</feature>
<feature type="transmembrane region" description="Helical" evidence="7">
    <location>
        <begin position="441"/>
        <end position="461"/>
    </location>
</feature>
<feature type="transmembrane region" description="Helical" evidence="7">
    <location>
        <begin position="208"/>
        <end position="226"/>
    </location>
</feature>
<dbReference type="PANTHER" id="PTHR11662">
    <property type="entry name" value="SOLUTE CARRIER FAMILY 17"/>
    <property type="match status" value="1"/>
</dbReference>
<dbReference type="EMBL" id="CAJPEV010000110">
    <property type="protein sequence ID" value="CAG0880736.1"/>
    <property type="molecule type" value="Genomic_DNA"/>
</dbReference>
<dbReference type="GO" id="GO:0016020">
    <property type="term" value="C:membrane"/>
    <property type="evidence" value="ECO:0007669"/>
    <property type="project" value="UniProtKB-SubCell"/>
</dbReference>
<sequence>MAPDQEQLQDKDKSWEVPKRYVLVLMAFLGFVMDYAVRININIAIVSMVNQSAIPHVSFEAQAAECGFSNSSLTTEDMQELQAGEFAWDEDVQTLILSSFYWGYVVTVFPAGIWAEKLGGKNVLGFGILIGGILQFAAPMAARLHFIALIVQRGVVSPAFYQIVARWAPPTERSRMNSWSNIGSAMGTVLAIPLGALIIKWLNWESVFYFTGGMTVLWFIGWYLVVHESPAVHPKISKRERSYIEVAIGPTRSTALVLGESVAWREMMKSKPLWALTIAMLCNSWGFSVLLSLLPTYMNNVLHFDIAANGVLSALPYLCQVCFGIALSHLADWMLVRRILHVTTLRKIMNTLSHLGAGALMIGLSFAGCDPRGTVILLMGAVGVTGANYSGYGANLLDLAPNFAGIVSAVTHVGFSFVSMLAPIVSGAIINGEQTLHNWSIVFQVAAGFYLFDVVIFLAWASGEEQPWNRLQLSKSFPEDEAEDDLLPEGKTEDLLLLPCRRTKSLDYDTVILKAEFPPPPPNPTPPPNIAG</sequence>
<feature type="transmembrane region" description="Helical" evidence="7">
    <location>
        <begin position="95"/>
        <end position="115"/>
    </location>
</feature>
<dbReference type="InterPro" id="IPR050382">
    <property type="entry name" value="MFS_Na/Anion_cotransporter"/>
</dbReference>
<protein>
    <recommendedName>
        <fullName evidence="10">Major facilitator superfamily (MFS) profile domain-containing protein</fullName>
    </recommendedName>
</protein>
<dbReference type="CDD" id="cd17318">
    <property type="entry name" value="MFS_SLC17"/>
    <property type="match status" value="1"/>
</dbReference>
<dbReference type="FunFam" id="1.20.1250.20:FF:000423">
    <property type="entry name" value="Putative inorganic phosphate cotransporter-like Protein"/>
    <property type="match status" value="1"/>
</dbReference>
<keyword evidence="6 7" id="KW-0472">Membrane</keyword>
<dbReference type="Pfam" id="PF07690">
    <property type="entry name" value="MFS_1"/>
    <property type="match status" value="1"/>
</dbReference>
<evidence type="ECO:0000256" key="4">
    <source>
        <dbReference type="ARBA" id="ARBA00022847"/>
    </source>
</evidence>
<evidence type="ECO:0000313" key="8">
    <source>
        <dbReference type="EMBL" id="CAD7241221.1"/>
    </source>
</evidence>
<feature type="transmembrane region" description="Helical" evidence="7">
    <location>
        <begin position="373"/>
        <end position="391"/>
    </location>
</feature>
<dbReference type="FunFam" id="1.20.1250.20:FF:000003">
    <property type="entry name" value="Solute carrier family 17 member 3"/>
    <property type="match status" value="1"/>
</dbReference>
<feature type="transmembrane region" description="Helical" evidence="7">
    <location>
        <begin position="403"/>
        <end position="429"/>
    </location>
</feature>
<feature type="transmembrane region" description="Helical" evidence="7">
    <location>
        <begin position="182"/>
        <end position="202"/>
    </location>
</feature>
<organism evidence="8">
    <name type="scientific">Darwinula stevensoni</name>
    <dbReference type="NCBI Taxonomy" id="69355"/>
    <lineage>
        <taxon>Eukaryota</taxon>
        <taxon>Metazoa</taxon>
        <taxon>Ecdysozoa</taxon>
        <taxon>Arthropoda</taxon>
        <taxon>Crustacea</taxon>
        <taxon>Oligostraca</taxon>
        <taxon>Ostracoda</taxon>
        <taxon>Podocopa</taxon>
        <taxon>Podocopida</taxon>
        <taxon>Darwinulocopina</taxon>
        <taxon>Darwinuloidea</taxon>
        <taxon>Darwinulidae</taxon>
        <taxon>Darwinula</taxon>
    </lineage>
</organism>
<proteinExistence type="predicted"/>
<evidence type="ECO:0000256" key="6">
    <source>
        <dbReference type="ARBA" id="ARBA00023136"/>
    </source>
</evidence>
<dbReference type="OrthoDB" id="2985014at2759"/>
<evidence type="ECO:0000256" key="2">
    <source>
        <dbReference type="ARBA" id="ARBA00022448"/>
    </source>
</evidence>
<feature type="transmembrane region" description="Helical" evidence="7">
    <location>
        <begin position="314"/>
        <end position="336"/>
    </location>
</feature>
<dbReference type="InterPro" id="IPR036259">
    <property type="entry name" value="MFS_trans_sf"/>
</dbReference>
<evidence type="ECO:0000256" key="1">
    <source>
        <dbReference type="ARBA" id="ARBA00004141"/>
    </source>
</evidence>
<comment type="subcellular location">
    <subcellularLocation>
        <location evidence="1">Membrane</location>
        <topology evidence="1">Multi-pass membrane protein</topology>
    </subcellularLocation>
</comment>
<keyword evidence="5 7" id="KW-1133">Transmembrane helix</keyword>
<feature type="transmembrane region" description="Helical" evidence="7">
    <location>
        <begin position="122"/>
        <end position="138"/>
    </location>
</feature>